<evidence type="ECO:0000259" key="9">
    <source>
        <dbReference type="PROSITE" id="PS51695"/>
    </source>
</evidence>
<dbReference type="Gene3D" id="3.40.50.200">
    <property type="entry name" value="Peptidase S8/S53 domain"/>
    <property type="match status" value="1"/>
</dbReference>
<accession>A0A510DVN7</accession>
<dbReference type="Proteomes" id="UP000325030">
    <property type="component" value="Chromosome"/>
</dbReference>
<dbReference type="InterPro" id="IPR015366">
    <property type="entry name" value="S53_propep"/>
</dbReference>
<keyword evidence="5" id="KW-0720">Serine protease</keyword>
<dbReference type="PROSITE" id="PS51695">
    <property type="entry name" value="SEDOLISIN"/>
    <property type="match status" value="1"/>
</dbReference>
<evidence type="ECO:0000313" key="10">
    <source>
        <dbReference type="EMBL" id="BBG24293.1"/>
    </source>
</evidence>
<dbReference type="CDD" id="cd11377">
    <property type="entry name" value="Pro-peptidase_S53"/>
    <property type="match status" value="1"/>
</dbReference>
<dbReference type="GeneID" id="41717917"/>
<dbReference type="PROSITE" id="PS00138">
    <property type="entry name" value="SUBTILASE_SER"/>
    <property type="match status" value="1"/>
</dbReference>
<dbReference type="GO" id="GO:0004252">
    <property type="term" value="F:serine-type endopeptidase activity"/>
    <property type="evidence" value="ECO:0007669"/>
    <property type="project" value="InterPro"/>
</dbReference>
<dbReference type="EMBL" id="AP018930">
    <property type="protein sequence ID" value="BBG27050.1"/>
    <property type="molecule type" value="Genomic_DNA"/>
</dbReference>
<keyword evidence="2" id="KW-0645">Protease</keyword>
<keyword evidence="4" id="KW-0378">Hydrolase</keyword>
<dbReference type="InterPro" id="IPR017001">
    <property type="entry name" value="Pept_S53_physarolisin-II_arc"/>
</dbReference>
<dbReference type="InterPro" id="IPR000209">
    <property type="entry name" value="Peptidase_S8/S53_dom"/>
</dbReference>
<dbReference type="CDD" id="cd04056">
    <property type="entry name" value="Peptidases_S53"/>
    <property type="match status" value="1"/>
</dbReference>
<evidence type="ECO:0000256" key="5">
    <source>
        <dbReference type="ARBA" id="ARBA00022825"/>
    </source>
</evidence>
<keyword evidence="8" id="KW-0472">Membrane</keyword>
<dbReference type="Pfam" id="PF09286">
    <property type="entry name" value="Pro-kuma_activ"/>
    <property type="match status" value="1"/>
</dbReference>
<feature type="domain" description="Peptidase S53" evidence="9">
    <location>
        <begin position="208"/>
        <end position="573"/>
    </location>
</feature>
<reference evidence="13" key="1">
    <citation type="submission" date="2018-09" db="EMBL/GenBank/DDBJ databases">
        <title>Complete Genome Sequencing of Sulfolobus sp. JCM 16834.</title>
        <authorList>
            <person name="Kato S."/>
            <person name="Itoh T."/>
            <person name="Ohkuma M."/>
        </authorList>
    </citation>
    <scope>NUCLEOTIDE SEQUENCE [LARGE SCALE GENOMIC DNA]</scope>
    <source>
        <strain evidence="13">IC-007</strain>
    </source>
</reference>
<dbReference type="OrthoDB" id="56693at2157"/>
<dbReference type="InterPro" id="IPR050819">
    <property type="entry name" value="Tripeptidyl-peptidase_I"/>
</dbReference>
<sequence>MGKRSFLGIILMLVMIVPVLASYETTLGYSQQIPNTSLPSYNIPEVKGFVYEGTLNPHTSVVVTFQIPLRNLNLLYYYAEQTSDPGSTLYHHFLAKEQVRELFYPVHSYEKLLSWVKEEGLKVISSSTDSVIVVEGQAYQFQKIGLNFLVFSNGTESYYAASGNLNEPVRAFVYSSNLSNIFFQHPSTLFTHMNAKKENVNSTAPIEGYPIKSLWEAYNITPLFSNGIKGSSNFSIGILDFYGDPYIKQQLAFYDHAYNISSPPYFSIVPIGPYDPNLGISQGWAGEISLDVESAHTMAPGAGITLYIANGNLPLYSIISCIDQQDNVTDLSESFSIPEEDFSTFNGPEFYSCVVLTDEYYAMGTAEGITFLASSGDAGGSGYSAGPLGTVGYPSTSPWVLSMGGTTTYIDFGKGIVTTSWSNYGFIPDGINYGGSTGGVSIIEPKPWYQNVSTPSSYPQGREIPDLSANANAYPGVYIICPGNITEISGGTSEASPLMAGMIALLSQYVGGKLGDLNPVIYKLAENSSIYQKAFVPITFGYNIPWIAKYGYNLVNGWGSVNLGYLSQYLKQEHALPSLSVSISVLNGTPNVTLPSEVFLGEKLEVTANVTYNGTPVIGNVTLLVKDVMGTVEALKMQRENDMYVTSFKLPSNDSGITSLTVVAKGEVNGSNLTGVGMVETFAGYYICFQSPQPMTPYYTEDNVTVVANVEGIYGQPFNESQVEVNVFYYNFTSNEYELEGSLNLTFDNSTGEWVGYLAGNYSPGVILLMGENAYGFVSFYNGFDLQSIFVLPQVVSEPGSVSGGQYIMVFGTITPPSNLPNSVYSDSVSGTTINVTLLSPNNTEISESSLYYNSSTQEYEGDLYVPPTVHQGLYDVIFNAQYQSYSLDQNITGYFYGQVYVTPQGSIPRINVSEYSLQGSIMKIYANISYPNGTPVEYGMYSATIFPYKLSAEYPEISNVLEIPLFFNYSTGLWEGNVTLPSIYNDGNLTYLGSGISQGPFYILITGESYNGVPTGVELKYAKSFTIEPYSLVENQNVTLPLPYTFFVGDTIQGFHGTLMNDMFQNTSIVGGKPTLILSSGSVSVSGTNLTIANSNMEEVEAYDSNITILDSHISNLVLVNSRVIILNSNVTNVSPTPVRIEAPAELTVNGTFTLNFTVLGESVNHVTAYLNGTEVETYYKNGTLELTLNTSQLKEGAYQLLIKAVQNDGVSASHKTIINVNTELSEVSSSLSKAESNLTTIKDNVSSINSSVSIEKSNELQTRIYSEIAIAVGIISLIIAIIALIRRRK</sequence>
<name>A0A510DVN7_9CREN</name>
<dbReference type="GO" id="GO:0006508">
    <property type="term" value="P:proteolysis"/>
    <property type="evidence" value="ECO:0007669"/>
    <property type="project" value="UniProtKB-KW"/>
</dbReference>
<dbReference type="SUPFAM" id="SSF54897">
    <property type="entry name" value="Protease propeptides/inhibitors"/>
    <property type="match status" value="1"/>
</dbReference>
<dbReference type="EMBL" id="AP018929">
    <property type="protein sequence ID" value="BBG24293.1"/>
    <property type="molecule type" value="Genomic_DNA"/>
</dbReference>
<dbReference type="GO" id="GO:0008240">
    <property type="term" value="F:tripeptidyl-peptidase activity"/>
    <property type="evidence" value="ECO:0007669"/>
    <property type="project" value="TreeGrafter"/>
</dbReference>
<evidence type="ECO:0000256" key="2">
    <source>
        <dbReference type="ARBA" id="ARBA00022670"/>
    </source>
</evidence>
<dbReference type="Pfam" id="PF00082">
    <property type="entry name" value="Peptidase_S8"/>
    <property type="match status" value="1"/>
</dbReference>
<accession>A0A510E4P7</accession>
<dbReference type="PANTHER" id="PTHR14218">
    <property type="entry name" value="PROTEASE S8 TRIPEPTIDYL PEPTIDASE I CLN2"/>
    <property type="match status" value="1"/>
</dbReference>
<evidence type="ECO:0000256" key="3">
    <source>
        <dbReference type="ARBA" id="ARBA00022723"/>
    </source>
</evidence>
<dbReference type="SMART" id="SM00944">
    <property type="entry name" value="Pro-kuma_activ"/>
    <property type="match status" value="1"/>
</dbReference>
<dbReference type="PIRSF" id="PIRSF032623">
    <property type="entry name" value="Peptidase_SSO2181_prd"/>
    <property type="match status" value="1"/>
</dbReference>
<keyword evidence="8" id="KW-1133">Transmembrane helix</keyword>
<evidence type="ECO:0000313" key="12">
    <source>
        <dbReference type="Proteomes" id="UP000322983"/>
    </source>
</evidence>
<dbReference type="PANTHER" id="PTHR14218:SF15">
    <property type="entry name" value="TRIPEPTIDYL-PEPTIDASE 1"/>
    <property type="match status" value="1"/>
</dbReference>
<organism evidence="10 12">
    <name type="scientific">Sulfuracidifex tepidarius</name>
    <dbReference type="NCBI Taxonomy" id="1294262"/>
    <lineage>
        <taxon>Archaea</taxon>
        <taxon>Thermoproteota</taxon>
        <taxon>Thermoprotei</taxon>
        <taxon>Sulfolobales</taxon>
        <taxon>Sulfolobaceae</taxon>
        <taxon>Sulfuracidifex</taxon>
    </lineage>
</organism>
<dbReference type="InterPro" id="IPR036852">
    <property type="entry name" value="Peptidase_S8/S53_dom_sf"/>
</dbReference>
<evidence type="ECO:0000256" key="1">
    <source>
        <dbReference type="ARBA" id="ARBA00001913"/>
    </source>
</evidence>
<proteinExistence type="predicted"/>
<comment type="cofactor">
    <cofactor evidence="1">
        <name>Ca(2+)</name>
        <dbReference type="ChEBI" id="CHEBI:29108"/>
    </cofactor>
</comment>
<evidence type="ECO:0000313" key="11">
    <source>
        <dbReference type="EMBL" id="BBG27050.1"/>
    </source>
</evidence>
<dbReference type="SUPFAM" id="SSF52743">
    <property type="entry name" value="Subtilisin-like"/>
    <property type="match status" value="1"/>
</dbReference>
<keyword evidence="8" id="KW-0812">Transmembrane</keyword>
<dbReference type="RefSeq" id="WP_054845040.1">
    <property type="nucleotide sequence ID" value="NZ_AP018929.1"/>
</dbReference>
<dbReference type="Proteomes" id="UP000322983">
    <property type="component" value="Chromosome"/>
</dbReference>
<evidence type="ECO:0000256" key="6">
    <source>
        <dbReference type="ARBA" id="ARBA00022837"/>
    </source>
</evidence>
<dbReference type="InterPro" id="IPR030400">
    <property type="entry name" value="Sedolisin_dom"/>
</dbReference>
<reference evidence="10 12" key="2">
    <citation type="journal article" date="2020" name="Int. J. Syst. Evol. Microbiol.">
        <title>Sulfuracidifex tepidarius gen. nov., sp. nov. and transfer of Sulfolobus metallicus Huber and Stetter 1992 to the genus Sulfuracidifex as Sulfuracidifex metallicus comb. nov.</title>
        <authorList>
            <person name="Itoh T."/>
            <person name="Miura T."/>
            <person name="Sakai H.D."/>
            <person name="Kato S."/>
            <person name="Ohkuma M."/>
            <person name="Takashina T."/>
        </authorList>
    </citation>
    <scope>NUCLEOTIDE SEQUENCE [LARGE SCALE GENOMIC DNA]</scope>
    <source>
        <strain evidence="10 12">IC-006</strain>
        <strain evidence="11">IC-007</strain>
    </source>
</reference>
<evidence type="ECO:0000313" key="13">
    <source>
        <dbReference type="Proteomes" id="UP000325030"/>
    </source>
</evidence>
<dbReference type="InterPro" id="IPR023828">
    <property type="entry name" value="Peptidase_S8_Ser-AS"/>
</dbReference>
<keyword evidence="12" id="KW-1185">Reference proteome</keyword>
<keyword evidence="3" id="KW-0479">Metal-binding</keyword>
<evidence type="ECO:0000256" key="4">
    <source>
        <dbReference type="ARBA" id="ARBA00022801"/>
    </source>
</evidence>
<dbReference type="GO" id="GO:0046872">
    <property type="term" value="F:metal ion binding"/>
    <property type="evidence" value="ECO:0007669"/>
    <property type="project" value="UniProtKB-KW"/>
</dbReference>
<gene>
    <name evidence="10" type="ORF">IC006_1602</name>
    <name evidence="11" type="ORF">IC007_1579</name>
</gene>
<keyword evidence="6" id="KW-0106">Calcium</keyword>
<dbReference type="KEGG" id="step:IC006_1602"/>
<evidence type="ECO:0000256" key="8">
    <source>
        <dbReference type="SAM" id="Phobius"/>
    </source>
</evidence>
<evidence type="ECO:0000256" key="7">
    <source>
        <dbReference type="ARBA" id="ARBA00023145"/>
    </source>
</evidence>
<feature type="transmembrane region" description="Helical" evidence="8">
    <location>
        <begin position="1266"/>
        <end position="1287"/>
    </location>
</feature>
<keyword evidence="7" id="KW-0865">Zymogen</keyword>
<dbReference type="STRING" id="1294262.GCA_001316085_00430"/>
<protein>
    <recommendedName>
        <fullName evidence="9">Peptidase S53 domain-containing protein</fullName>
    </recommendedName>
</protein>